<dbReference type="AlphaFoldDB" id="A0AA87ZDE5"/>
<evidence type="ECO:0000313" key="2">
    <source>
        <dbReference type="Proteomes" id="UP001187192"/>
    </source>
</evidence>
<proteinExistence type="predicted"/>
<accession>A0AA87ZDE5</accession>
<name>A0AA87ZDE5_FICCA</name>
<comment type="caution">
    <text evidence="1">The sequence shown here is derived from an EMBL/GenBank/DDBJ whole genome shotgun (WGS) entry which is preliminary data.</text>
</comment>
<dbReference type="Proteomes" id="UP001187192">
    <property type="component" value="Unassembled WGS sequence"/>
</dbReference>
<organism evidence="1 2">
    <name type="scientific">Ficus carica</name>
    <name type="common">Common fig</name>
    <dbReference type="NCBI Taxonomy" id="3494"/>
    <lineage>
        <taxon>Eukaryota</taxon>
        <taxon>Viridiplantae</taxon>
        <taxon>Streptophyta</taxon>
        <taxon>Embryophyta</taxon>
        <taxon>Tracheophyta</taxon>
        <taxon>Spermatophyta</taxon>
        <taxon>Magnoliopsida</taxon>
        <taxon>eudicotyledons</taxon>
        <taxon>Gunneridae</taxon>
        <taxon>Pentapetalae</taxon>
        <taxon>rosids</taxon>
        <taxon>fabids</taxon>
        <taxon>Rosales</taxon>
        <taxon>Moraceae</taxon>
        <taxon>Ficeae</taxon>
        <taxon>Ficus</taxon>
    </lineage>
</organism>
<reference evidence="1" key="1">
    <citation type="submission" date="2023-07" db="EMBL/GenBank/DDBJ databases">
        <title>draft genome sequence of fig (Ficus carica).</title>
        <authorList>
            <person name="Takahashi T."/>
            <person name="Nishimura K."/>
        </authorList>
    </citation>
    <scope>NUCLEOTIDE SEQUENCE</scope>
</reference>
<evidence type="ECO:0000313" key="1">
    <source>
        <dbReference type="EMBL" id="GMN31832.1"/>
    </source>
</evidence>
<dbReference type="EMBL" id="BTGU01005893">
    <property type="protein sequence ID" value="GMN31832.1"/>
    <property type="molecule type" value="Genomic_DNA"/>
</dbReference>
<keyword evidence="2" id="KW-1185">Reference proteome</keyword>
<gene>
    <name evidence="1" type="ORF">TIFTF001_048126</name>
</gene>
<sequence length="141" mass="15730">MIKEEREKAWMGLIEEEKKAEKNGQEIYNIKELQMLCGGGGGDVRLWRKLLSTQVPAAVCLERRHVPIRLLPKDTEDADSASAANNSIPRSSLRLPMREMRQVLFSLRPFVFDGSGGAAFASSCGSISVLSYGIRQMLFEL</sequence>
<protein>
    <submittedName>
        <fullName evidence="1">Uncharacterized protein</fullName>
    </submittedName>
</protein>